<dbReference type="AlphaFoldDB" id="A0A167QZ27"/>
<dbReference type="InterPro" id="IPR002110">
    <property type="entry name" value="Ankyrin_rpt"/>
</dbReference>
<feature type="domain" description="MYND-type" evidence="8">
    <location>
        <begin position="434"/>
        <end position="476"/>
    </location>
</feature>
<evidence type="ECO:0000259" key="8">
    <source>
        <dbReference type="PROSITE" id="PS50865"/>
    </source>
</evidence>
<dbReference type="PANTHER" id="PTHR24198">
    <property type="entry name" value="ANKYRIN REPEAT AND PROTEIN KINASE DOMAIN-CONTAINING PROTEIN"/>
    <property type="match status" value="1"/>
</dbReference>
<dbReference type="InterPro" id="IPR002893">
    <property type="entry name" value="Znf_MYND"/>
</dbReference>
<keyword evidence="10" id="KW-1185">Reference proteome</keyword>
<dbReference type="EMBL" id="KV417269">
    <property type="protein sequence ID" value="KZP00397.1"/>
    <property type="molecule type" value="Genomic_DNA"/>
</dbReference>
<organism evidence="9 10">
    <name type="scientific">Calocera viscosa (strain TUFC12733)</name>
    <dbReference type="NCBI Taxonomy" id="1330018"/>
    <lineage>
        <taxon>Eukaryota</taxon>
        <taxon>Fungi</taxon>
        <taxon>Dikarya</taxon>
        <taxon>Basidiomycota</taxon>
        <taxon>Agaricomycotina</taxon>
        <taxon>Dacrymycetes</taxon>
        <taxon>Dacrymycetales</taxon>
        <taxon>Dacrymycetaceae</taxon>
        <taxon>Calocera</taxon>
    </lineage>
</organism>
<feature type="repeat" description="ANK" evidence="6">
    <location>
        <begin position="165"/>
        <end position="190"/>
    </location>
</feature>
<feature type="repeat" description="ANK" evidence="6">
    <location>
        <begin position="71"/>
        <end position="103"/>
    </location>
</feature>
<evidence type="ECO:0000313" key="9">
    <source>
        <dbReference type="EMBL" id="KZP00397.1"/>
    </source>
</evidence>
<keyword evidence="5 6" id="KW-0040">ANK repeat</keyword>
<evidence type="ECO:0000256" key="7">
    <source>
        <dbReference type="PROSITE-ProRule" id="PRU00134"/>
    </source>
</evidence>
<dbReference type="Gene3D" id="6.10.140.2220">
    <property type="match status" value="1"/>
</dbReference>
<dbReference type="Proteomes" id="UP000076738">
    <property type="component" value="Unassembled WGS sequence"/>
</dbReference>
<proteinExistence type="predicted"/>
<dbReference type="Pfam" id="PF01753">
    <property type="entry name" value="zf-MYND"/>
    <property type="match status" value="1"/>
</dbReference>
<keyword evidence="3 7" id="KW-0863">Zinc-finger</keyword>
<dbReference type="STRING" id="1330018.A0A167QZ27"/>
<evidence type="ECO:0000256" key="6">
    <source>
        <dbReference type="PROSITE-ProRule" id="PRU00023"/>
    </source>
</evidence>
<dbReference type="PANTHER" id="PTHR24198:SF165">
    <property type="entry name" value="ANKYRIN REPEAT-CONTAINING PROTEIN-RELATED"/>
    <property type="match status" value="1"/>
</dbReference>
<dbReference type="SUPFAM" id="SSF144232">
    <property type="entry name" value="HIT/MYND zinc finger-like"/>
    <property type="match status" value="1"/>
</dbReference>
<reference evidence="9 10" key="1">
    <citation type="journal article" date="2016" name="Mol. Biol. Evol.">
        <title>Comparative Genomics of Early-Diverging Mushroom-Forming Fungi Provides Insights into the Origins of Lignocellulose Decay Capabilities.</title>
        <authorList>
            <person name="Nagy L.G."/>
            <person name="Riley R."/>
            <person name="Tritt A."/>
            <person name="Adam C."/>
            <person name="Daum C."/>
            <person name="Floudas D."/>
            <person name="Sun H."/>
            <person name="Yadav J.S."/>
            <person name="Pangilinan J."/>
            <person name="Larsson K.H."/>
            <person name="Matsuura K."/>
            <person name="Barry K."/>
            <person name="Labutti K."/>
            <person name="Kuo R."/>
            <person name="Ohm R.A."/>
            <person name="Bhattacharya S.S."/>
            <person name="Shirouzu T."/>
            <person name="Yoshinaga Y."/>
            <person name="Martin F.M."/>
            <person name="Grigoriev I.V."/>
            <person name="Hibbett D.S."/>
        </authorList>
    </citation>
    <scope>NUCLEOTIDE SEQUENCE [LARGE SCALE GENOMIC DNA]</scope>
    <source>
        <strain evidence="9 10">TUFC12733</strain>
    </source>
</reference>
<dbReference type="SUPFAM" id="SSF48403">
    <property type="entry name" value="Ankyrin repeat"/>
    <property type="match status" value="1"/>
</dbReference>
<sequence length="522" mass="58879">MAVSQPHLPKAFVQEHLKSSMYSKHPSYFSSVFGHELHEIRARVIDQGTPWVINKGKVEVKNIYLPGVVTDHRPVLHIAASAADYLMTCELLRLGADPNVVDESGSTALLVILRTLVQHKDITNGSIGQLMRGQLPDFEERLLRLPAVARILIEHDADINFEGKEGATPLSLACAACDFDLVELLLRHGARPATAFKVTGYFDPLPRLSAGDRSRFRELVEKVKKERGLDATRPPRPCPCFSGKPLLLCHYLGEHAYPPEFLCPCGSQKTHQACCALVDGMTVIEKWVEEDGWGFIGHAMSRAFYCSGSQDPTEIARMLKKFQKLRQEEKCKEPMPGNDDQRKEICDKIMRRLEELCQDGRIDPGFLYAVRRVRFIPMTPNVDMPKAESGKRTEEWNAAIDHYIAHGRNTRLPQELEEQLKIGKDGGAFFRTCDGGCGNKEHIHTPKLKRCSKCKIAVYCSEACQKTDWSKHKKKCGDMSADPQPIPSQVAVENHILRLEMDPQEKRLMLELLLDPRLRLSI</sequence>
<dbReference type="PROSITE" id="PS50865">
    <property type="entry name" value="ZF_MYND_2"/>
    <property type="match status" value="1"/>
</dbReference>
<keyword evidence="2" id="KW-0677">Repeat</keyword>
<gene>
    <name evidence="9" type="ORF">CALVIDRAFT_552694</name>
</gene>
<dbReference type="Pfam" id="PF00023">
    <property type="entry name" value="Ank"/>
    <property type="match status" value="2"/>
</dbReference>
<protein>
    <submittedName>
        <fullName evidence="9">Ankyrin</fullName>
    </submittedName>
</protein>
<keyword evidence="4" id="KW-0862">Zinc</keyword>
<dbReference type="GO" id="GO:0008270">
    <property type="term" value="F:zinc ion binding"/>
    <property type="evidence" value="ECO:0007669"/>
    <property type="project" value="UniProtKB-KW"/>
</dbReference>
<dbReference type="PROSITE" id="PS50297">
    <property type="entry name" value="ANK_REP_REGION"/>
    <property type="match status" value="1"/>
</dbReference>
<evidence type="ECO:0000313" key="10">
    <source>
        <dbReference type="Proteomes" id="UP000076738"/>
    </source>
</evidence>
<dbReference type="SMART" id="SM00248">
    <property type="entry name" value="ANK"/>
    <property type="match status" value="2"/>
</dbReference>
<dbReference type="OrthoDB" id="432970at2759"/>
<evidence type="ECO:0000256" key="5">
    <source>
        <dbReference type="ARBA" id="ARBA00023043"/>
    </source>
</evidence>
<evidence type="ECO:0000256" key="4">
    <source>
        <dbReference type="ARBA" id="ARBA00022833"/>
    </source>
</evidence>
<keyword evidence="1" id="KW-0479">Metal-binding</keyword>
<name>A0A167QZ27_CALVF</name>
<accession>A0A167QZ27</accession>
<dbReference type="Gene3D" id="1.25.40.20">
    <property type="entry name" value="Ankyrin repeat-containing domain"/>
    <property type="match status" value="1"/>
</dbReference>
<evidence type="ECO:0000256" key="3">
    <source>
        <dbReference type="ARBA" id="ARBA00022771"/>
    </source>
</evidence>
<evidence type="ECO:0000256" key="1">
    <source>
        <dbReference type="ARBA" id="ARBA00022723"/>
    </source>
</evidence>
<evidence type="ECO:0000256" key="2">
    <source>
        <dbReference type="ARBA" id="ARBA00022737"/>
    </source>
</evidence>
<dbReference type="InterPro" id="IPR036770">
    <property type="entry name" value="Ankyrin_rpt-contain_sf"/>
</dbReference>
<dbReference type="PROSITE" id="PS50088">
    <property type="entry name" value="ANK_REPEAT"/>
    <property type="match status" value="2"/>
</dbReference>